<evidence type="ECO:0000313" key="7">
    <source>
        <dbReference type="Proteomes" id="UP000032141"/>
    </source>
</evidence>
<dbReference type="GO" id="GO:0008234">
    <property type="term" value="F:cysteine-type peptidase activity"/>
    <property type="evidence" value="ECO:0007669"/>
    <property type="project" value="InterPro"/>
</dbReference>
<proteinExistence type="inferred from homology"/>
<dbReference type="InterPro" id="IPR015410">
    <property type="entry name" value="DUF1985"/>
</dbReference>
<reference evidence="6 7" key="1">
    <citation type="journal article" date="2014" name="Genome Biol.">
        <title>Transcriptome and methylome profiling reveals relics of genome dominance in the mesopolyploid Brassica oleracea.</title>
        <authorList>
            <person name="Parkin I.A."/>
            <person name="Koh C."/>
            <person name="Tang H."/>
            <person name="Robinson S.J."/>
            <person name="Kagale S."/>
            <person name="Clarke W.E."/>
            <person name="Town C.D."/>
            <person name="Nixon J."/>
            <person name="Krishnakumar V."/>
            <person name="Bidwell S.L."/>
            <person name="Denoeud F."/>
            <person name="Belcram H."/>
            <person name="Links M.G."/>
            <person name="Just J."/>
            <person name="Clarke C."/>
            <person name="Bender T."/>
            <person name="Huebert T."/>
            <person name="Mason A.S."/>
            <person name="Pires J.C."/>
            <person name="Barker G."/>
            <person name="Moore J."/>
            <person name="Walley P.G."/>
            <person name="Manoli S."/>
            <person name="Batley J."/>
            <person name="Edwards D."/>
            <person name="Nelson M.N."/>
            <person name="Wang X."/>
            <person name="Paterson A.H."/>
            <person name="King G."/>
            <person name="Bancroft I."/>
            <person name="Chalhoub B."/>
            <person name="Sharpe A.G."/>
        </authorList>
    </citation>
    <scope>NUCLEOTIDE SEQUENCE</scope>
    <source>
        <strain evidence="6 7">cv. TO1000</strain>
    </source>
</reference>
<dbReference type="Proteomes" id="UP000032141">
    <property type="component" value="Chromosome C8"/>
</dbReference>
<evidence type="ECO:0000313" key="6">
    <source>
        <dbReference type="EnsemblPlants" id="Bo8g046080.1"/>
    </source>
</evidence>
<keyword evidence="2" id="KW-0645">Protease</keyword>
<feature type="region of interest" description="Disordered" evidence="4">
    <location>
        <begin position="685"/>
        <end position="720"/>
    </location>
</feature>
<dbReference type="OMA" id="AYENCRS"/>
<feature type="compositionally biased region" description="Basic and acidic residues" evidence="4">
    <location>
        <begin position="618"/>
        <end position="632"/>
    </location>
</feature>
<accession>A0A0D3DMD2</accession>
<comment type="similarity">
    <text evidence="1">Belongs to the peptidase C48 family.</text>
</comment>
<protein>
    <recommendedName>
        <fullName evidence="5">Ubiquitin-like protease family profile domain-containing protein</fullName>
    </recommendedName>
</protein>
<dbReference type="PANTHER" id="PTHR48449:SF1">
    <property type="entry name" value="DUF1985 DOMAIN-CONTAINING PROTEIN"/>
    <property type="match status" value="1"/>
</dbReference>
<keyword evidence="3" id="KW-0378">Hydrolase</keyword>
<dbReference type="PROSITE" id="PS50600">
    <property type="entry name" value="ULP_PROTEASE"/>
    <property type="match status" value="1"/>
</dbReference>
<dbReference type="Gene3D" id="3.40.395.10">
    <property type="entry name" value="Adenoviral Proteinase, Chain A"/>
    <property type="match status" value="1"/>
</dbReference>
<dbReference type="HOGENOM" id="CLU_010327_0_0_1"/>
<organism evidence="6 7">
    <name type="scientific">Brassica oleracea var. oleracea</name>
    <dbReference type="NCBI Taxonomy" id="109376"/>
    <lineage>
        <taxon>Eukaryota</taxon>
        <taxon>Viridiplantae</taxon>
        <taxon>Streptophyta</taxon>
        <taxon>Embryophyta</taxon>
        <taxon>Tracheophyta</taxon>
        <taxon>Spermatophyta</taxon>
        <taxon>Magnoliopsida</taxon>
        <taxon>eudicotyledons</taxon>
        <taxon>Gunneridae</taxon>
        <taxon>Pentapetalae</taxon>
        <taxon>rosids</taxon>
        <taxon>malvids</taxon>
        <taxon>Brassicales</taxon>
        <taxon>Brassicaceae</taxon>
        <taxon>Brassiceae</taxon>
        <taxon>Brassica</taxon>
    </lineage>
</organism>
<dbReference type="eggNOG" id="ENOG502SYKR">
    <property type="taxonomic scope" value="Eukaryota"/>
</dbReference>
<reference evidence="6" key="2">
    <citation type="submission" date="2015-03" db="UniProtKB">
        <authorList>
            <consortium name="EnsemblPlants"/>
        </authorList>
    </citation>
    <scope>IDENTIFICATION</scope>
</reference>
<dbReference type="PANTHER" id="PTHR48449">
    <property type="entry name" value="DUF1985 DOMAIN-CONTAINING PROTEIN"/>
    <property type="match status" value="1"/>
</dbReference>
<dbReference type="Pfam" id="PF09331">
    <property type="entry name" value="DUF1985"/>
    <property type="match status" value="2"/>
</dbReference>
<evidence type="ECO:0000256" key="3">
    <source>
        <dbReference type="ARBA" id="ARBA00022801"/>
    </source>
</evidence>
<dbReference type="AlphaFoldDB" id="A0A0D3DMD2"/>
<dbReference type="Gramene" id="Bo8g046080.1">
    <property type="protein sequence ID" value="Bo8g046080.1"/>
    <property type="gene ID" value="Bo8g046080"/>
</dbReference>
<dbReference type="InterPro" id="IPR038765">
    <property type="entry name" value="Papain-like_cys_pep_sf"/>
</dbReference>
<dbReference type="EnsemblPlants" id="Bo8g046080.1">
    <property type="protein sequence ID" value="Bo8g046080.1"/>
    <property type="gene ID" value="Bo8g046080"/>
</dbReference>
<evidence type="ECO:0000256" key="1">
    <source>
        <dbReference type="ARBA" id="ARBA00005234"/>
    </source>
</evidence>
<evidence type="ECO:0000259" key="5">
    <source>
        <dbReference type="PROSITE" id="PS50600"/>
    </source>
</evidence>
<feature type="domain" description="Ubiquitin-like protease family profile" evidence="5">
    <location>
        <begin position="759"/>
        <end position="967"/>
    </location>
</feature>
<feature type="region of interest" description="Disordered" evidence="4">
    <location>
        <begin position="610"/>
        <end position="643"/>
    </location>
</feature>
<dbReference type="Pfam" id="PF02902">
    <property type="entry name" value="Peptidase_C48"/>
    <property type="match status" value="1"/>
</dbReference>
<dbReference type="GO" id="GO:0006508">
    <property type="term" value="P:proteolysis"/>
    <property type="evidence" value="ECO:0007669"/>
    <property type="project" value="UniProtKB-KW"/>
</dbReference>
<evidence type="ECO:0000256" key="2">
    <source>
        <dbReference type="ARBA" id="ARBA00022670"/>
    </source>
</evidence>
<dbReference type="InterPro" id="IPR003653">
    <property type="entry name" value="Peptidase_C48_C"/>
</dbReference>
<keyword evidence="7" id="KW-1185">Reference proteome</keyword>
<dbReference type="SUPFAM" id="SSF54001">
    <property type="entry name" value="Cysteine proteinases"/>
    <property type="match status" value="1"/>
</dbReference>
<evidence type="ECO:0000256" key="4">
    <source>
        <dbReference type="SAM" id="MobiDB-lite"/>
    </source>
</evidence>
<sequence length="1006" mass="111444">MSTKRKRAGKAIDDGEFRIKVYWPFLMVLDFIRFHPCLWAQARHRPRLLVNERLPPRLFATDRYPSNRNNYYASLEFLLLVRDVLEGSAEMERLLCSCFGPLFRLPVQRCALSAKLVHGMLAGQLVTKKRFEMWPVFGGGLTRFSLAEFGHVTGLPCGKFEPGRNLTLEDLAAMVVGDKTLSPGKKLRICLIIIVDGVLMPKTQKPEPTLKYVKLVEKLDKFFFFQWGRESFWWTISTMIPPKKVLGKCDDPEGVFCAQLRQESKFLLGFPLALELWVFEAISVLLNRLGGDDSVTLLSYVGDNLPTHTGLVLTDVLYAEHSPKLTVLPMMEVDEDRDDGWGVFDCEIFDRKVAYIVDLLKSGHKFQKGEWGGGDASEPVYVHDPVVTEVKRKIRKLTHKEEAGALMKQRRLSRYFSRKGDGGGDKYEALLVVVGQIKKELGRLNKVVEKQGSMLRKYKGKTIGKFSSSKLGGLGRRKKSVVSVEPGALFGGSDPDGTDNSMEELGAVKGGETRTQTVAEHGLKEGDGVPLLYTKKGDKTDKAHVESDAGADLGVPAEVDFGDLNRLVGVITRGVTVTVAEKEVGKGTEAGAATKDTDGQSMEAEGNAMELGDLMEGPNEKSGEASKMEKAKGGNGGKDVLDGSVKENLNVTAIDVKEAKGDGKKGALGDGLVAEKVVENFPIAEQGAASEGEGCDSDGNGDKQVMELSDSSSCQRSEKYKPVEREADLAAFLLAKEPFTMEKLVPTVEDSDFRFFENVLVGDPKVLHLNAGKDDLDNQFFLDLAASQKWVSTQVLALALVEYVANRHEEILKERRSIFLPPWFVAHLQGKARAFNAARGNRGRVLGDGRLSGFLTKEGRKWGAEIDTLYAPMIWDGNHWVGLCISLKDWRVLVLDPNPRLKDMAAVWGLLEVVSKMLPYLVDKVCPPPEDGAYSLEPFTVERMGGAYENRRSGDCWPVAVKFMELHALGNPHPRMDGLTDELVDIMRKQWAMDLYKDWVVPVYVG</sequence>
<name>A0A0D3DMD2_BRAOL</name>